<gene>
    <name evidence="5" type="ORF">G1H10_14580</name>
</gene>
<evidence type="ECO:0000313" key="6">
    <source>
        <dbReference type="Proteomes" id="UP000475214"/>
    </source>
</evidence>
<evidence type="ECO:0000256" key="4">
    <source>
        <dbReference type="SAM" id="SignalP"/>
    </source>
</evidence>
<dbReference type="GO" id="GO:0055052">
    <property type="term" value="C:ATP-binding cassette (ABC) transporter complex, substrate-binding subunit-containing"/>
    <property type="evidence" value="ECO:0007669"/>
    <property type="project" value="TreeGrafter"/>
</dbReference>
<evidence type="ECO:0000256" key="1">
    <source>
        <dbReference type="ARBA" id="ARBA00008520"/>
    </source>
</evidence>
<dbReference type="RefSeq" id="WP_163738910.1">
    <property type="nucleotide sequence ID" value="NZ_JAAGOA010000009.1"/>
</dbReference>
<dbReference type="PANTHER" id="PTHR30061">
    <property type="entry name" value="MALTOSE-BINDING PERIPLASMIC PROTEIN"/>
    <property type="match status" value="1"/>
</dbReference>
<dbReference type="PROSITE" id="PS51257">
    <property type="entry name" value="PROKAR_LIPOPROTEIN"/>
    <property type="match status" value="1"/>
</dbReference>
<organism evidence="5 6">
    <name type="scientific">Phytoactinopolyspora halotolerans</name>
    <dbReference type="NCBI Taxonomy" id="1981512"/>
    <lineage>
        <taxon>Bacteria</taxon>
        <taxon>Bacillati</taxon>
        <taxon>Actinomycetota</taxon>
        <taxon>Actinomycetes</taxon>
        <taxon>Jiangellales</taxon>
        <taxon>Jiangellaceae</taxon>
        <taxon>Phytoactinopolyspora</taxon>
    </lineage>
</organism>
<dbReference type="PANTHER" id="PTHR30061:SF50">
    <property type="entry name" value="MALTOSE_MALTODEXTRIN-BINDING PERIPLASMIC PROTEIN"/>
    <property type="match status" value="1"/>
</dbReference>
<dbReference type="InterPro" id="IPR006059">
    <property type="entry name" value="SBP"/>
</dbReference>
<keyword evidence="3 4" id="KW-0732">Signal</keyword>
<keyword evidence="6" id="KW-1185">Reference proteome</keyword>
<dbReference type="SUPFAM" id="SSF53850">
    <property type="entry name" value="Periplasmic binding protein-like II"/>
    <property type="match status" value="1"/>
</dbReference>
<dbReference type="Proteomes" id="UP000475214">
    <property type="component" value="Unassembled WGS sequence"/>
</dbReference>
<proteinExistence type="inferred from homology"/>
<feature type="signal peptide" evidence="4">
    <location>
        <begin position="1"/>
        <end position="23"/>
    </location>
</feature>
<sequence length="413" mass="44261">MGRTGTTTATVALVASVALVACGDGGADTQSQSQEVTMWIYPVIADEAEHTAFWEEKVKQFQADHPDISVTVEVNPWAKRDEALGTAIAAGTEPDVVYLIPDQLPQYANAIEPIESYLGDDRIAAYRPNAVDSVSMDGHMMGAPMLMSVNPLVCNKAAFDAVDATGYPETWDDLYELAPVMREAGYDVTNYWGATDATLNTSFYPLLWQAGGDVFTEDGSGVAFNSAEGIRALSFIADLAESGYVESALLTTIPAFEQTNTAKGTIACTWQQVPADVETFWGAENVVVLPPLRDQESVAFGTVGSLSMIAGSDAKEAAGEWISFVTSPQASTEYVQAARYFSPYEGDELYADDPTYAAMEELLPTATVGPLHEQARQVMGVLAPEIQAALVGQKTPEQALADAESAAQHLLRR</sequence>
<dbReference type="Gene3D" id="3.40.190.10">
    <property type="entry name" value="Periplasmic binding protein-like II"/>
    <property type="match status" value="1"/>
</dbReference>
<comment type="caution">
    <text evidence="5">The sequence shown here is derived from an EMBL/GenBank/DDBJ whole genome shotgun (WGS) entry which is preliminary data.</text>
</comment>
<dbReference type="Pfam" id="PF01547">
    <property type="entry name" value="SBP_bac_1"/>
    <property type="match status" value="1"/>
</dbReference>
<dbReference type="GO" id="GO:0042956">
    <property type="term" value="P:maltodextrin transmembrane transport"/>
    <property type="evidence" value="ECO:0007669"/>
    <property type="project" value="TreeGrafter"/>
</dbReference>
<dbReference type="AlphaFoldDB" id="A0A6L9SA81"/>
<dbReference type="GO" id="GO:0015768">
    <property type="term" value="P:maltose transport"/>
    <property type="evidence" value="ECO:0007669"/>
    <property type="project" value="TreeGrafter"/>
</dbReference>
<comment type="similarity">
    <text evidence="1">Belongs to the bacterial solute-binding protein 1 family.</text>
</comment>
<dbReference type="EMBL" id="JAAGOA010000009">
    <property type="protein sequence ID" value="NEE01398.1"/>
    <property type="molecule type" value="Genomic_DNA"/>
</dbReference>
<accession>A0A6L9SA81</accession>
<evidence type="ECO:0000256" key="3">
    <source>
        <dbReference type="ARBA" id="ARBA00022729"/>
    </source>
</evidence>
<evidence type="ECO:0000256" key="2">
    <source>
        <dbReference type="ARBA" id="ARBA00022448"/>
    </source>
</evidence>
<evidence type="ECO:0000313" key="5">
    <source>
        <dbReference type="EMBL" id="NEE01398.1"/>
    </source>
</evidence>
<feature type="chain" id="PRO_5039214698" evidence="4">
    <location>
        <begin position="24"/>
        <end position="413"/>
    </location>
</feature>
<keyword evidence="2" id="KW-0813">Transport</keyword>
<dbReference type="GO" id="GO:1901982">
    <property type="term" value="F:maltose binding"/>
    <property type="evidence" value="ECO:0007669"/>
    <property type="project" value="TreeGrafter"/>
</dbReference>
<reference evidence="5 6" key="1">
    <citation type="submission" date="2020-02" db="EMBL/GenBank/DDBJ databases">
        <authorList>
            <person name="Li X.-J."/>
            <person name="Han X.-M."/>
        </authorList>
    </citation>
    <scope>NUCLEOTIDE SEQUENCE [LARGE SCALE GENOMIC DNA]</scope>
    <source>
        <strain evidence="5 6">CCTCC AB 2017055</strain>
    </source>
</reference>
<dbReference type="CDD" id="cd13585">
    <property type="entry name" value="PBP2_TMBP_like"/>
    <property type="match status" value="1"/>
</dbReference>
<name>A0A6L9SA81_9ACTN</name>
<protein>
    <submittedName>
        <fullName evidence="5">Sugar ABC transporter substrate-binding protein</fullName>
    </submittedName>
</protein>